<dbReference type="EMBL" id="CAXIEN010000189">
    <property type="protein sequence ID" value="CAL1285292.1"/>
    <property type="molecule type" value="Genomic_DNA"/>
</dbReference>
<feature type="region of interest" description="Disordered" evidence="7">
    <location>
        <begin position="969"/>
        <end position="994"/>
    </location>
</feature>
<protein>
    <recommendedName>
        <fullName evidence="13">THAP-type domain-containing protein</fullName>
    </recommendedName>
</protein>
<dbReference type="PROSITE" id="PS50950">
    <property type="entry name" value="ZF_THAP"/>
    <property type="match status" value="1"/>
</dbReference>
<keyword evidence="1" id="KW-0479">Metal-binding</keyword>
<dbReference type="InterPro" id="IPR006612">
    <property type="entry name" value="THAP_Znf"/>
</dbReference>
<name>A0AAV2AMX7_9ARAC</name>
<evidence type="ECO:0000256" key="2">
    <source>
        <dbReference type="ARBA" id="ARBA00022771"/>
    </source>
</evidence>
<dbReference type="InterPro" id="IPR038441">
    <property type="entry name" value="THAP_Znf_sf"/>
</dbReference>
<feature type="domain" description="THAP-type" evidence="9">
    <location>
        <begin position="1377"/>
        <end position="1458"/>
    </location>
</feature>
<dbReference type="SMART" id="SM00355">
    <property type="entry name" value="ZnF_C2H2"/>
    <property type="match status" value="3"/>
</dbReference>
<evidence type="ECO:0000256" key="3">
    <source>
        <dbReference type="ARBA" id="ARBA00022833"/>
    </source>
</evidence>
<dbReference type="Gene3D" id="3.30.160.60">
    <property type="entry name" value="Classic Zinc Finger"/>
    <property type="match status" value="1"/>
</dbReference>
<dbReference type="GO" id="GO:0008270">
    <property type="term" value="F:zinc ion binding"/>
    <property type="evidence" value="ECO:0007669"/>
    <property type="project" value="UniProtKB-KW"/>
</dbReference>
<gene>
    <name evidence="11" type="ORF">LARSCL_LOCUS13617</name>
</gene>
<feature type="region of interest" description="Disordered" evidence="7">
    <location>
        <begin position="1017"/>
        <end position="1039"/>
    </location>
</feature>
<feature type="compositionally biased region" description="Low complexity" evidence="7">
    <location>
        <begin position="1019"/>
        <end position="1030"/>
    </location>
</feature>
<feature type="domain" description="C2H2-type" evidence="8">
    <location>
        <begin position="40"/>
        <end position="65"/>
    </location>
</feature>
<evidence type="ECO:0000313" key="12">
    <source>
        <dbReference type="Proteomes" id="UP001497382"/>
    </source>
</evidence>
<dbReference type="PROSITE" id="PS50966">
    <property type="entry name" value="ZF_SWIM"/>
    <property type="match status" value="1"/>
</dbReference>
<dbReference type="Proteomes" id="UP001497382">
    <property type="component" value="Unassembled WGS sequence"/>
</dbReference>
<sequence length="1518" mass="170867">MNSIEKLNCIYCDRKFKHRQNLTRHLRTIHKELPKRNFNLKCPALACEEIFASRSRLRDHIQLKHDEKLIKEEINFLSFEEFDFWKFKIEKEMKCCYVLKQTPKRRASGAVMYYYSCFRSGPHVSESAKKRHIKCRGSKKMEGCCPSSMDVIKMKDQVFVTFWKTHFGHDVEIGNLFFSTDEIVYNKDFAMSKHHDKGNIKCMECNINYGNLRMLREHLAAQHNLNYVEKEICFPNMIAFKKWKLDIERKDCTFFFAAHGVQKGSKCNRCLYRCHRTGNYEANDSEDKHKMNNIEDSKKIGITCTASMTVCEYAHEVRVKYCLQHYGHEQGTTYVQLSTEEQAAIDENVSNGIPLQEQLNDIKHAQSLAELFQARLIKKRDIHFFYSAYASEIYNAGMNASEYVEQWVRACSEMEDSPILLYRHEDIGTKTENLMLIIMTEFQKHILMTSTKEVVCLDSYRCVKNNCFTALVVIDEQDVAFPVAFCISSKVNKSSMLEFLSSVKESTGPLSCLYLMSNNDKFYYEAWQEVMLDESKWIWNIWSFESKVRKHLIRLVKDVPTREAIYRLLRTLMECNNQNVFVTMFKNFLNSLSDNALCNDFGKFFELQYGSNQELWACCYRKDLKFGTNFYLEYLHKTLLHFVRRSSSKQLDKFLMVLMKYLRFKMINRLCNMLDEEKIDLAKKTISMCHNMGLDIECQNINSLSDKIWLIRSENEIDAYVTQEYVSCPELCDLRCPDCDVCVHMYSCTCVHSMINANMCKHIHAVVWKFLTPLFSPSASPVPNSCDNIGDFPSDDPVTPDKGPDLLKSVLKRLRGVYKQVRMNKCQLNKNSFSEVLKLLDRCYEICSNCDISFAFESKSTQTETVPAVLPIHTLNSFIKVVPTSNSENIAPIPALQSHFASKVKANITLNSSKIHEKPISSSVPGFFAVQNIVLGSGGNLNPTSILVVPSNLSCNSVWNTSTLLSVTSSNPVPNDLPNSESSSSERQKQVAAVVPSAASNPILKIDNAMSSEKQKTIVTSSVSTPSAAANDLSTSERPQKRALEHVLPGPVQNSFSKSQHAAKKHCMKRINFPDVSSCVATNSSMIMKTTLASSGDSSTTSINTVSNSLSQVPSVIYPTASYVAVLKNNSDHSQMSLNVKPTTLLISASNNSSDLAKNSSDKISCVKKTSNKMPSSYNALNPSSPENESDAPCIIASTYSLKGVSDVDNDMDSDGSVAEFSPPSINELKSQVLLDSVSKKSNVVKTTVLSSDDLSDKSTNTTASLNSQASSVSKSTSVLGSFPFIPKLEPSSEVKLSVLPSSSSLSPTHIKNSVPHIPVMAKASKPSASSSTACTNTPIVITYPDSSKHESFIKSNLQTTINKKETTAEIAAYPKVRYRNNKRTCSVCETPGPALFKIPSNENKYKKWLSVLKWNVPPEQIKFTLNNARVCDRHFSESCFTSTLRKKLLIFAYPNLHLPSASSDALSALPSTASQCTSVEVRDTDPECSKKFTSPATLSSDINGHLQVTSKTMKYKF</sequence>
<evidence type="ECO:0000259" key="8">
    <source>
        <dbReference type="PROSITE" id="PS50157"/>
    </source>
</evidence>
<evidence type="ECO:0008006" key="13">
    <source>
        <dbReference type="Google" id="ProtNLM"/>
    </source>
</evidence>
<feature type="domain" description="SWIM-type" evidence="10">
    <location>
        <begin position="739"/>
        <end position="771"/>
    </location>
</feature>
<dbReference type="Pfam" id="PF05485">
    <property type="entry name" value="THAP"/>
    <property type="match status" value="1"/>
</dbReference>
<dbReference type="SMART" id="SM00980">
    <property type="entry name" value="THAP"/>
    <property type="match status" value="1"/>
</dbReference>
<dbReference type="PROSITE" id="PS00028">
    <property type="entry name" value="ZINC_FINGER_C2H2_1"/>
    <property type="match status" value="3"/>
</dbReference>
<evidence type="ECO:0000313" key="11">
    <source>
        <dbReference type="EMBL" id="CAL1285292.1"/>
    </source>
</evidence>
<evidence type="ECO:0000256" key="5">
    <source>
        <dbReference type="PROSITE-ProRule" id="PRU00042"/>
    </source>
</evidence>
<keyword evidence="2 5" id="KW-0863">Zinc-finger</keyword>
<evidence type="ECO:0000256" key="1">
    <source>
        <dbReference type="ARBA" id="ARBA00022723"/>
    </source>
</evidence>
<comment type="caution">
    <text evidence="11">The sequence shown here is derived from an EMBL/GenBank/DDBJ whole genome shotgun (WGS) entry which is preliminary data.</text>
</comment>
<dbReference type="SMART" id="SM00692">
    <property type="entry name" value="DM3"/>
    <property type="match status" value="1"/>
</dbReference>
<evidence type="ECO:0000256" key="7">
    <source>
        <dbReference type="SAM" id="MobiDB-lite"/>
    </source>
</evidence>
<dbReference type="Gene3D" id="6.20.210.20">
    <property type="entry name" value="THAP domain"/>
    <property type="match status" value="1"/>
</dbReference>
<feature type="compositionally biased region" description="Polar residues" evidence="7">
    <location>
        <begin position="1258"/>
        <end position="1267"/>
    </location>
</feature>
<dbReference type="PROSITE" id="PS50157">
    <property type="entry name" value="ZINC_FINGER_C2H2_2"/>
    <property type="match status" value="2"/>
</dbReference>
<organism evidence="11 12">
    <name type="scientific">Larinioides sclopetarius</name>
    <dbReference type="NCBI Taxonomy" id="280406"/>
    <lineage>
        <taxon>Eukaryota</taxon>
        <taxon>Metazoa</taxon>
        <taxon>Ecdysozoa</taxon>
        <taxon>Arthropoda</taxon>
        <taxon>Chelicerata</taxon>
        <taxon>Arachnida</taxon>
        <taxon>Araneae</taxon>
        <taxon>Araneomorphae</taxon>
        <taxon>Entelegynae</taxon>
        <taxon>Araneoidea</taxon>
        <taxon>Araneidae</taxon>
        <taxon>Larinioides</taxon>
    </lineage>
</organism>
<evidence type="ECO:0000256" key="4">
    <source>
        <dbReference type="ARBA" id="ARBA00023125"/>
    </source>
</evidence>
<keyword evidence="4 6" id="KW-0238">DNA-binding</keyword>
<dbReference type="InterPro" id="IPR013087">
    <property type="entry name" value="Znf_C2H2_type"/>
</dbReference>
<keyword evidence="3" id="KW-0862">Zinc</keyword>
<evidence type="ECO:0000259" key="9">
    <source>
        <dbReference type="PROSITE" id="PS50950"/>
    </source>
</evidence>
<evidence type="ECO:0000259" key="10">
    <source>
        <dbReference type="PROSITE" id="PS50966"/>
    </source>
</evidence>
<reference evidence="11 12" key="1">
    <citation type="submission" date="2024-04" db="EMBL/GenBank/DDBJ databases">
        <authorList>
            <person name="Rising A."/>
            <person name="Reimegard J."/>
            <person name="Sonavane S."/>
            <person name="Akerstrom W."/>
            <person name="Nylinder S."/>
            <person name="Hedman E."/>
            <person name="Kallberg Y."/>
        </authorList>
    </citation>
    <scope>NUCLEOTIDE SEQUENCE [LARGE SCALE GENOMIC DNA]</scope>
</reference>
<dbReference type="InterPro" id="IPR052797">
    <property type="entry name" value="RegFact_GeneExpr_CellDeath"/>
</dbReference>
<feature type="region of interest" description="Disordered" evidence="7">
    <location>
        <begin position="1252"/>
        <end position="1271"/>
    </location>
</feature>
<dbReference type="PANTHER" id="PTHR33936:SF24">
    <property type="entry name" value="C2H2-TYPE DOMAIN-CONTAINING PROTEIN"/>
    <property type="match status" value="1"/>
</dbReference>
<proteinExistence type="predicted"/>
<accession>A0AAV2AMX7</accession>
<dbReference type="GO" id="GO:0003677">
    <property type="term" value="F:DNA binding"/>
    <property type="evidence" value="ECO:0007669"/>
    <property type="project" value="UniProtKB-UniRule"/>
</dbReference>
<dbReference type="PANTHER" id="PTHR33936">
    <property type="entry name" value="PROTEIN CBG17840"/>
    <property type="match status" value="1"/>
</dbReference>
<keyword evidence="12" id="KW-1185">Reference proteome</keyword>
<dbReference type="InterPro" id="IPR007527">
    <property type="entry name" value="Znf_SWIM"/>
</dbReference>
<feature type="domain" description="C2H2-type" evidence="8">
    <location>
        <begin position="7"/>
        <end position="30"/>
    </location>
</feature>
<dbReference type="SUPFAM" id="SSF57716">
    <property type="entry name" value="Glucocorticoid receptor-like (DNA-binding domain)"/>
    <property type="match status" value="1"/>
</dbReference>
<evidence type="ECO:0000256" key="6">
    <source>
        <dbReference type="PROSITE-ProRule" id="PRU00309"/>
    </source>
</evidence>